<dbReference type="InterPro" id="IPR020845">
    <property type="entry name" value="AMP-binding_CS"/>
</dbReference>
<name>A0AAD7XFR5_9STRA</name>
<dbReference type="InterPro" id="IPR002372">
    <property type="entry name" value="PQQ_rpt_dom"/>
</dbReference>
<dbReference type="PANTHER" id="PTHR44394:SF1">
    <property type="entry name" value="BETA-ALANINE-ACTIVATING ENZYME"/>
    <property type="match status" value="1"/>
</dbReference>
<evidence type="ECO:0008006" key="5">
    <source>
        <dbReference type="Google" id="ProtNLM"/>
    </source>
</evidence>
<feature type="domain" description="Pyrrolo-quinoline quinone repeat" evidence="2">
    <location>
        <begin position="428"/>
        <end position="734"/>
    </location>
</feature>
<gene>
    <name evidence="3" type="ORF">CTAYLR_004697</name>
</gene>
<comment type="caution">
    <text evidence="3">The sequence shown here is derived from an EMBL/GenBank/DDBJ whole genome shotgun (WGS) entry which is preliminary data.</text>
</comment>
<dbReference type="EMBL" id="JAQMWT010000552">
    <property type="protein sequence ID" value="KAJ8599622.1"/>
    <property type="molecule type" value="Genomic_DNA"/>
</dbReference>
<dbReference type="Gene3D" id="2.130.10.10">
    <property type="entry name" value="YVTN repeat-like/Quinoprotein amine dehydrogenase"/>
    <property type="match status" value="2"/>
</dbReference>
<organism evidence="3 4">
    <name type="scientific">Chrysophaeum taylorii</name>
    <dbReference type="NCBI Taxonomy" id="2483200"/>
    <lineage>
        <taxon>Eukaryota</taxon>
        <taxon>Sar</taxon>
        <taxon>Stramenopiles</taxon>
        <taxon>Ochrophyta</taxon>
        <taxon>Pelagophyceae</taxon>
        <taxon>Pelagomonadales</taxon>
        <taxon>Pelagomonadaceae</taxon>
        <taxon>Chrysophaeum</taxon>
    </lineage>
</organism>
<dbReference type="GO" id="GO:0043041">
    <property type="term" value="P:amino acid activation for nonribosomal peptide biosynthetic process"/>
    <property type="evidence" value="ECO:0007669"/>
    <property type="project" value="TreeGrafter"/>
</dbReference>
<dbReference type="InterPro" id="IPR015943">
    <property type="entry name" value="WD40/YVTN_repeat-like_dom_sf"/>
</dbReference>
<dbReference type="AlphaFoldDB" id="A0AAD7XFR5"/>
<dbReference type="Pfam" id="PF00501">
    <property type="entry name" value="AMP-binding"/>
    <property type="match status" value="1"/>
</dbReference>
<evidence type="ECO:0000313" key="3">
    <source>
        <dbReference type="EMBL" id="KAJ8599622.1"/>
    </source>
</evidence>
<sequence>MEELRSMWRSRKADDVVLGDQRWAQVDKKARSLAGKYRSLGGGDGYGVRSSDDVIGFLACIMIGAPWCPAGEPAVEDDQRRQGKRYPPDALYVLTTSGSTGEPKEIIGSAAMTVERLKWASGPILRRTPVVFVDSIAEMLQVLVSRVVLGGRLTHLFEDCARLGAERLTLTPSLLAIALRTSRADAALAVHASGEPLPMWLVRDFREKLPNSTLVNVWGSAELSADVTFCDVTALECPECLARPVAPIGRPFRDTITVTPDLVVTGCSAVGLPETLRSGDLGDACKTCGNLVCLGRDDDVVNVAGIKVNLKLLEAQLGAPCVFLAHRDPSKQCIVVFSTRDIAVPGYCVLKKQEPPLLPTGKVDRQRLKIDAVFPPGEGTFRERGGTSLLAIEAAYRLGVSPAEVLDMPAVKRQKTRQRRRRVVVVDLGGCVDANPLVADDDAIYVGAHSTRFCKISFQGEILWERTVGAQKSGDAALEAGAATDGTLVFVGAYDGRLYCFSSTTGDLQWTYQAGGEIKNAALVLEDDVYVGSHDARVHRVSKLGKQIWATQVDGPVYGTPAKHTEILYATITGSLGGLGDDGQHVWRARATAPIFGALTVFQDHILYGAVDGIQTSHGKWNFMGSAAVFAPVRVVERLAVFVTNDGAVVARDLSSGITKWRCKIGPHPIFAAPCVADRLLFVVDTQGTLAVVSSRGEVQTRRTIGGEVYSSPALLPNGTTLVVGCRDTNSLHWIDVL</sequence>
<evidence type="ECO:0000259" key="2">
    <source>
        <dbReference type="Pfam" id="PF13570"/>
    </source>
</evidence>
<proteinExistence type="predicted"/>
<feature type="domain" description="AMP-dependent synthetase/ligase" evidence="1">
    <location>
        <begin position="84"/>
        <end position="255"/>
    </location>
</feature>
<keyword evidence="4" id="KW-1185">Reference proteome</keyword>
<evidence type="ECO:0000259" key="1">
    <source>
        <dbReference type="Pfam" id="PF00501"/>
    </source>
</evidence>
<protein>
    <recommendedName>
        <fullName evidence="5">AMP-dependent synthetase/ligase domain-containing protein</fullName>
    </recommendedName>
</protein>
<dbReference type="Gene3D" id="3.40.50.12780">
    <property type="entry name" value="N-terminal domain of ligase-like"/>
    <property type="match status" value="1"/>
</dbReference>
<evidence type="ECO:0000313" key="4">
    <source>
        <dbReference type="Proteomes" id="UP001230188"/>
    </source>
</evidence>
<dbReference type="Proteomes" id="UP001230188">
    <property type="component" value="Unassembled WGS sequence"/>
</dbReference>
<dbReference type="InterPro" id="IPR018391">
    <property type="entry name" value="PQQ_b-propeller_rpt"/>
</dbReference>
<dbReference type="InterPro" id="IPR000873">
    <property type="entry name" value="AMP-dep_synth/lig_dom"/>
</dbReference>
<dbReference type="InterPro" id="IPR052091">
    <property type="entry name" value="Beta-ala_Activ/Resist"/>
</dbReference>
<dbReference type="SUPFAM" id="SSF56801">
    <property type="entry name" value="Acetyl-CoA synthetase-like"/>
    <property type="match status" value="1"/>
</dbReference>
<dbReference type="InterPro" id="IPR042099">
    <property type="entry name" value="ANL_N_sf"/>
</dbReference>
<reference evidence="3" key="1">
    <citation type="submission" date="2023-01" db="EMBL/GenBank/DDBJ databases">
        <title>Metagenome sequencing of chrysophaentin producing Chrysophaeum taylorii.</title>
        <authorList>
            <person name="Davison J."/>
            <person name="Bewley C."/>
        </authorList>
    </citation>
    <scope>NUCLEOTIDE SEQUENCE</scope>
    <source>
        <strain evidence="3">NIES-1699</strain>
    </source>
</reference>
<dbReference type="SUPFAM" id="SSF50998">
    <property type="entry name" value="Quinoprotein alcohol dehydrogenase-like"/>
    <property type="match status" value="1"/>
</dbReference>
<dbReference type="PROSITE" id="PS00455">
    <property type="entry name" value="AMP_BINDING"/>
    <property type="match status" value="1"/>
</dbReference>
<dbReference type="SMART" id="SM00564">
    <property type="entry name" value="PQQ"/>
    <property type="match status" value="4"/>
</dbReference>
<dbReference type="Pfam" id="PF13570">
    <property type="entry name" value="Beta-prop_ACSF4"/>
    <property type="match status" value="1"/>
</dbReference>
<accession>A0AAD7XFR5</accession>
<dbReference type="PANTHER" id="PTHR44394">
    <property type="entry name" value="BETA-ALANINE-ACTIVATING ENZYME"/>
    <property type="match status" value="1"/>
</dbReference>
<dbReference type="InterPro" id="IPR011047">
    <property type="entry name" value="Quinoprotein_ADH-like_sf"/>
</dbReference>